<feature type="transmembrane region" description="Helical" evidence="1">
    <location>
        <begin position="154"/>
        <end position="172"/>
    </location>
</feature>
<keyword evidence="1" id="KW-0812">Transmembrane</keyword>
<dbReference type="EMBL" id="BAAARN010000001">
    <property type="protein sequence ID" value="GAA2732261.1"/>
    <property type="molecule type" value="Genomic_DNA"/>
</dbReference>
<dbReference type="InterPro" id="IPR009597">
    <property type="entry name" value="DUF1206"/>
</dbReference>
<feature type="transmembrane region" description="Helical" evidence="1">
    <location>
        <begin position="28"/>
        <end position="49"/>
    </location>
</feature>
<name>A0ABP6GZA1_9MICO</name>
<feature type="transmembrane region" description="Helical" evidence="1">
    <location>
        <begin position="199"/>
        <end position="218"/>
    </location>
</feature>
<proteinExistence type="predicted"/>
<dbReference type="Pfam" id="PF06724">
    <property type="entry name" value="DUF1206"/>
    <property type="match status" value="3"/>
</dbReference>
<evidence type="ECO:0000256" key="1">
    <source>
        <dbReference type="SAM" id="Phobius"/>
    </source>
</evidence>
<evidence type="ECO:0000259" key="2">
    <source>
        <dbReference type="Pfam" id="PF06724"/>
    </source>
</evidence>
<reference evidence="4" key="1">
    <citation type="journal article" date="2019" name="Int. J. Syst. Evol. Microbiol.">
        <title>The Global Catalogue of Microorganisms (GCM) 10K type strain sequencing project: providing services to taxonomists for standard genome sequencing and annotation.</title>
        <authorList>
            <consortium name="The Broad Institute Genomics Platform"/>
            <consortium name="The Broad Institute Genome Sequencing Center for Infectious Disease"/>
            <person name="Wu L."/>
            <person name="Ma J."/>
        </authorList>
    </citation>
    <scope>NUCLEOTIDE SEQUENCE [LARGE SCALE GENOMIC DNA]</scope>
    <source>
        <strain evidence="4">JCM 16378</strain>
    </source>
</reference>
<protein>
    <submittedName>
        <fullName evidence="3">DUF1206 domain-containing protein</fullName>
    </submittedName>
</protein>
<feature type="domain" description="DUF1206" evidence="2">
    <location>
        <begin position="28"/>
        <end position="94"/>
    </location>
</feature>
<evidence type="ECO:0000313" key="3">
    <source>
        <dbReference type="EMBL" id="GAA2732261.1"/>
    </source>
</evidence>
<feature type="transmembrane region" description="Helical" evidence="1">
    <location>
        <begin position="239"/>
        <end position="261"/>
    </location>
</feature>
<feature type="domain" description="DUF1206" evidence="2">
    <location>
        <begin position="110"/>
        <end position="176"/>
    </location>
</feature>
<dbReference type="Proteomes" id="UP001501326">
    <property type="component" value="Unassembled WGS sequence"/>
</dbReference>
<gene>
    <name evidence="3" type="ORF">GCM10009867_07770</name>
</gene>
<keyword evidence="4" id="KW-1185">Reference proteome</keyword>
<keyword evidence="1" id="KW-1133">Transmembrane helix</keyword>
<accession>A0ABP6GZA1</accession>
<feature type="transmembrane region" description="Helical" evidence="1">
    <location>
        <begin position="69"/>
        <end position="90"/>
    </location>
</feature>
<comment type="caution">
    <text evidence="3">The sequence shown here is derived from an EMBL/GenBank/DDBJ whole genome shotgun (WGS) entry which is preliminary data.</text>
</comment>
<keyword evidence="1" id="KW-0472">Membrane</keyword>
<evidence type="ECO:0000313" key="4">
    <source>
        <dbReference type="Proteomes" id="UP001501326"/>
    </source>
</evidence>
<feature type="domain" description="DUF1206" evidence="2">
    <location>
        <begin position="197"/>
        <end position="265"/>
    </location>
</feature>
<organism evidence="3 4">
    <name type="scientific">Pedococcus aerophilus</name>
    <dbReference type="NCBI Taxonomy" id="436356"/>
    <lineage>
        <taxon>Bacteria</taxon>
        <taxon>Bacillati</taxon>
        <taxon>Actinomycetota</taxon>
        <taxon>Actinomycetes</taxon>
        <taxon>Micrococcales</taxon>
        <taxon>Intrasporangiaceae</taxon>
        <taxon>Pedococcus</taxon>
    </lineage>
</organism>
<sequence length="268" mass="27823">MSPMDEHDVKRAASEASDHPALETAARVGYATSGLLHLLIGWIALQVALGKTGRADQSGALSSLAGNGAGQLALWISVLGFFGLAIWQVADAIVGHPGDDADAWGGRAKAGGKAVLYLVLAWSALGFARGKESNSRKQSVDFTASLLEKPGGRVLIIIIGLAVIGVGIYHVYKGATKKFLEDLAGHPGTWATRAGQVGYIAKGVALVIVGFLFAAAGFHKKAKEASGLDGALKSLRDESFGTTLLVVMALGFAAFGVYSFARARYAKV</sequence>